<dbReference type="AlphaFoldDB" id="A0A1M4XD67"/>
<dbReference type="EMBL" id="FQVM01000017">
    <property type="protein sequence ID" value="SHE91477.1"/>
    <property type="molecule type" value="Genomic_DNA"/>
</dbReference>
<sequence>MENLIGIDIGGTYIKYGILDKSGNILKKDKKETPKKDIKDFIDFLTNIIKEYKKEENIIGVGISIPGFIDSKKGIPLVCSNLRFIENIRIKDILEEKINLPVKLENDANCVALAEKFNGNAINCSDFVCITVGTGIGGGIYINNKLVSGKTFKGGEFCYMITREEKGYERANENSSMMALINMYKDYKGINKEISGYDIFKEAEFDENVRYIIDKWYSNLARLIYNISSVLNPEKVLIGGGISAREDLVSNLEIQLNKIECWHFIEAKIEKCKHRNDSGLIGAAYNFLNS</sequence>
<comment type="similarity">
    <text evidence="1">Belongs to the ROK (NagC/XylR) family.</text>
</comment>
<evidence type="ECO:0000313" key="3">
    <source>
        <dbReference type="Proteomes" id="UP000184035"/>
    </source>
</evidence>
<dbReference type="Proteomes" id="UP000184035">
    <property type="component" value="Unassembled WGS sequence"/>
</dbReference>
<accession>A0A1M4XD67</accession>
<keyword evidence="2" id="KW-0418">Kinase</keyword>
<dbReference type="RefSeq" id="WP_072896552.1">
    <property type="nucleotide sequence ID" value="NZ_FQVM01000017.1"/>
</dbReference>
<dbReference type="Gene3D" id="3.30.420.40">
    <property type="match status" value="2"/>
</dbReference>
<dbReference type="PANTHER" id="PTHR18964">
    <property type="entry name" value="ROK (REPRESSOR, ORF, KINASE) FAMILY"/>
    <property type="match status" value="1"/>
</dbReference>
<reference evidence="2 3" key="1">
    <citation type="submission" date="2016-11" db="EMBL/GenBank/DDBJ databases">
        <authorList>
            <person name="Jaros S."/>
            <person name="Januszkiewicz K."/>
            <person name="Wedrychowicz H."/>
        </authorList>
    </citation>
    <scope>NUCLEOTIDE SEQUENCE [LARGE SCALE GENOMIC DNA]</scope>
    <source>
        <strain evidence="2 3">DSM 2631</strain>
    </source>
</reference>
<protein>
    <submittedName>
        <fullName evidence="2">Beta-glucoside kinase</fullName>
    </submittedName>
</protein>
<dbReference type="GO" id="GO:0016301">
    <property type="term" value="F:kinase activity"/>
    <property type="evidence" value="ECO:0007669"/>
    <property type="project" value="UniProtKB-KW"/>
</dbReference>
<dbReference type="PANTHER" id="PTHR18964:SF149">
    <property type="entry name" value="BIFUNCTIONAL UDP-N-ACETYLGLUCOSAMINE 2-EPIMERASE_N-ACETYLMANNOSAMINE KINASE"/>
    <property type="match status" value="1"/>
</dbReference>
<dbReference type="STRING" id="1533.SAMN05443638_11744"/>
<dbReference type="InterPro" id="IPR043129">
    <property type="entry name" value="ATPase_NBD"/>
</dbReference>
<dbReference type="InterPro" id="IPR000600">
    <property type="entry name" value="ROK"/>
</dbReference>
<keyword evidence="3" id="KW-1185">Reference proteome</keyword>
<dbReference type="OrthoDB" id="9795247at2"/>
<dbReference type="SUPFAM" id="SSF53067">
    <property type="entry name" value="Actin-like ATPase domain"/>
    <property type="match status" value="1"/>
</dbReference>
<evidence type="ECO:0000256" key="1">
    <source>
        <dbReference type="ARBA" id="ARBA00006479"/>
    </source>
</evidence>
<dbReference type="Pfam" id="PF00480">
    <property type="entry name" value="ROK"/>
    <property type="match status" value="1"/>
</dbReference>
<proteinExistence type="inferred from homology"/>
<gene>
    <name evidence="2" type="ORF">SAMN05443638_11744</name>
</gene>
<keyword evidence="2" id="KW-0808">Transferase</keyword>
<organism evidence="2 3">
    <name type="scientific">Clostridium fallax</name>
    <dbReference type="NCBI Taxonomy" id="1533"/>
    <lineage>
        <taxon>Bacteria</taxon>
        <taxon>Bacillati</taxon>
        <taxon>Bacillota</taxon>
        <taxon>Clostridia</taxon>
        <taxon>Eubacteriales</taxon>
        <taxon>Clostridiaceae</taxon>
        <taxon>Clostridium</taxon>
    </lineage>
</organism>
<name>A0A1M4XD67_9CLOT</name>
<evidence type="ECO:0000313" key="2">
    <source>
        <dbReference type="EMBL" id="SHE91477.1"/>
    </source>
</evidence>